<dbReference type="Pfam" id="PF00561">
    <property type="entry name" value="Abhydrolase_1"/>
    <property type="match status" value="1"/>
</dbReference>
<dbReference type="NCBIfam" id="TIGR01838">
    <property type="entry name" value="PHA_synth_I"/>
    <property type="match status" value="1"/>
</dbReference>
<dbReference type="SUPFAM" id="SSF53474">
    <property type="entry name" value="alpha/beta-Hydrolases"/>
    <property type="match status" value="1"/>
</dbReference>
<reference evidence="8" key="1">
    <citation type="submission" date="2022-09" db="EMBL/GenBank/DDBJ databases">
        <title>The genome sequence of Tsuneonella sp. YG55.</title>
        <authorList>
            <person name="Liu Y."/>
        </authorList>
    </citation>
    <scope>NUCLEOTIDE SEQUENCE</scope>
    <source>
        <strain evidence="8">YG55</strain>
    </source>
</reference>
<dbReference type="InterPro" id="IPR010941">
    <property type="entry name" value="PhaC_N"/>
</dbReference>
<dbReference type="PANTHER" id="PTHR36837:SF5">
    <property type="entry name" value="POLY-3-HYDROXYBUTYRATE SYNTHASE"/>
    <property type="match status" value="1"/>
</dbReference>
<dbReference type="AlphaFoldDB" id="A0A9X2W3V5"/>
<dbReference type="Gene3D" id="3.40.50.1820">
    <property type="entry name" value="alpha/beta hydrolase"/>
    <property type="match status" value="1"/>
</dbReference>
<evidence type="ECO:0000313" key="8">
    <source>
        <dbReference type="EMBL" id="MCT2559196.1"/>
    </source>
</evidence>
<dbReference type="InterPro" id="IPR051321">
    <property type="entry name" value="PHA/PHB_synthase"/>
</dbReference>
<gene>
    <name evidence="8" type="primary">phaC</name>
    <name evidence="8" type="ORF">N0B51_09390</name>
</gene>
<dbReference type="GO" id="GO:0016746">
    <property type="term" value="F:acyltransferase activity"/>
    <property type="evidence" value="ECO:0007669"/>
    <property type="project" value="UniProtKB-KW"/>
</dbReference>
<evidence type="ECO:0000259" key="6">
    <source>
        <dbReference type="Pfam" id="PF00561"/>
    </source>
</evidence>
<organism evidence="8 9">
    <name type="scientific">Tsuneonella litorea</name>
    <dbReference type="NCBI Taxonomy" id="2976475"/>
    <lineage>
        <taxon>Bacteria</taxon>
        <taxon>Pseudomonadati</taxon>
        <taxon>Pseudomonadota</taxon>
        <taxon>Alphaproteobacteria</taxon>
        <taxon>Sphingomonadales</taxon>
        <taxon>Erythrobacteraceae</taxon>
        <taxon>Tsuneonella</taxon>
    </lineage>
</organism>
<dbReference type="Proteomes" id="UP001142648">
    <property type="component" value="Unassembled WGS sequence"/>
</dbReference>
<evidence type="ECO:0000256" key="1">
    <source>
        <dbReference type="ARBA" id="ARBA00004496"/>
    </source>
</evidence>
<sequence>MADQTKPADPFAGFLDMQGETMREVWDQFMPAGAPVMKDWGEISAWGETAQKLQAMWLEFLGEKSRDATGGAMALDPAQFMLLSQGWAQTWQSAATQGIAAQQKFFEEGMKLWQGVLGGAFAEGDAKPELPRKDRRFSDPAWRSHPAFALLHQTYLMVSEYMLDAAERVEGVDPEKKEQLAFATRALVEAMSPDNFLATNPVVLQRTIETRGANLVKGLQHLINDLKRGQLTHTDADAFRLGENIATTPGKVVHEGPLYQLIQYSPSTETVAEIPLVIFPPWINRFYILDLTPKKSFIKWAVDQGLTVFVTSWKSADASMKDVVWDDYIRAEIEAIDVIRARLGVKSVNTIGYCVAGTTLAAALAILARRGEADKVASATFFTAQVDFEKAGELKNFIDEGQLEMIGNLSQEGYLDGRYMAATFNLLRGRDLIWNYVVNNYLLGDDYPAFDLLHWNGDVTNLPAKWHGDYLRDLYRGNKLVVPDALAADGTPIDLTRIETPIYIQAGKEDHIAPAESVWRMTRHVRGPTTFVLAGSGHIAGVVNHPDAGKYQYWTGDSSAPSLEKFIAGATEHPGSWWPHWRAWLAERGGKQVPANGKRKPGGKGDPVIEDAPGRYVKTR</sequence>
<protein>
    <submittedName>
        <fullName evidence="8">Class I poly(R)-hydroxyalkanoic acid synthase</fullName>
    </submittedName>
</protein>
<keyword evidence="9" id="KW-1185">Reference proteome</keyword>
<dbReference type="InterPro" id="IPR000073">
    <property type="entry name" value="AB_hydrolase_1"/>
</dbReference>
<comment type="caution">
    <text evidence="8">The sequence shown here is derived from an EMBL/GenBank/DDBJ whole genome shotgun (WGS) entry which is preliminary data.</text>
</comment>
<dbReference type="EMBL" id="JAOAMV010000004">
    <property type="protein sequence ID" value="MCT2559196.1"/>
    <property type="molecule type" value="Genomic_DNA"/>
</dbReference>
<comment type="subcellular location">
    <subcellularLocation>
        <location evidence="1">Cytoplasm</location>
    </subcellularLocation>
</comment>
<dbReference type="GO" id="GO:0005737">
    <property type="term" value="C:cytoplasm"/>
    <property type="evidence" value="ECO:0007669"/>
    <property type="project" value="UniProtKB-SubCell"/>
</dbReference>
<feature type="domain" description="AB hydrolase-1" evidence="6">
    <location>
        <begin position="304"/>
        <end position="540"/>
    </location>
</feature>
<evidence type="ECO:0000256" key="3">
    <source>
        <dbReference type="ARBA" id="ARBA00022679"/>
    </source>
</evidence>
<accession>A0A9X2W3V5</accession>
<dbReference type="PANTHER" id="PTHR36837">
    <property type="entry name" value="POLY(3-HYDROXYALKANOATE) POLYMERASE SUBUNIT PHAC"/>
    <property type="match status" value="1"/>
</dbReference>
<keyword evidence="2" id="KW-0963">Cytoplasm</keyword>
<dbReference type="GO" id="GO:0042619">
    <property type="term" value="P:poly-hydroxybutyrate biosynthetic process"/>
    <property type="evidence" value="ECO:0007669"/>
    <property type="project" value="InterPro"/>
</dbReference>
<dbReference type="InterPro" id="IPR010963">
    <property type="entry name" value="PHA_synth_I"/>
</dbReference>
<evidence type="ECO:0000256" key="5">
    <source>
        <dbReference type="SAM" id="MobiDB-lite"/>
    </source>
</evidence>
<feature type="domain" description="Poly-beta-hydroxybutyrate polymerase N-terminal" evidence="7">
    <location>
        <begin position="133"/>
        <end position="301"/>
    </location>
</feature>
<name>A0A9X2W3V5_9SPHN</name>
<evidence type="ECO:0000259" key="7">
    <source>
        <dbReference type="Pfam" id="PF07167"/>
    </source>
</evidence>
<feature type="region of interest" description="Disordered" evidence="5">
    <location>
        <begin position="589"/>
        <end position="620"/>
    </location>
</feature>
<dbReference type="InterPro" id="IPR029058">
    <property type="entry name" value="AB_hydrolase_fold"/>
</dbReference>
<dbReference type="RefSeq" id="WP_259962069.1">
    <property type="nucleotide sequence ID" value="NZ_JAOAMV010000004.1"/>
</dbReference>
<dbReference type="Pfam" id="PF07167">
    <property type="entry name" value="PhaC_N"/>
    <property type="match status" value="1"/>
</dbReference>
<keyword evidence="4" id="KW-0012">Acyltransferase</keyword>
<keyword evidence="3" id="KW-0808">Transferase</keyword>
<proteinExistence type="predicted"/>
<evidence type="ECO:0000313" key="9">
    <source>
        <dbReference type="Proteomes" id="UP001142648"/>
    </source>
</evidence>
<evidence type="ECO:0000256" key="2">
    <source>
        <dbReference type="ARBA" id="ARBA00022490"/>
    </source>
</evidence>
<evidence type="ECO:0000256" key="4">
    <source>
        <dbReference type="ARBA" id="ARBA00023315"/>
    </source>
</evidence>